<dbReference type="Gene3D" id="3.30.450.20">
    <property type="entry name" value="PAS domain"/>
    <property type="match status" value="1"/>
</dbReference>
<dbReference type="InterPro" id="IPR036457">
    <property type="entry name" value="PPM-type-like_dom_sf"/>
</dbReference>
<dbReference type="Pfam" id="PF07228">
    <property type="entry name" value="SpoIIE"/>
    <property type="match status" value="1"/>
</dbReference>
<name>A0A0U1KX71_9FIRM</name>
<dbReference type="GO" id="GO:0016791">
    <property type="term" value="F:phosphatase activity"/>
    <property type="evidence" value="ECO:0007669"/>
    <property type="project" value="TreeGrafter"/>
</dbReference>
<dbReference type="PANTHER" id="PTHR43156:SF2">
    <property type="entry name" value="STAGE II SPORULATION PROTEIN E"/>
    <property type="match status" value="1"/>
</dbReference>
<gene>
    <name evidence="3" type="ORF">SpAn4DRAFT_5262</name>
</gene>
<feature type="domain" description="PPM-type phosphatase" evidence="2">
    <location>
        <begin position="154"/>
        <end position="352"/>
    </location>
</feature>
<dbReference type="EMBL" id="CTRP01000007">
    <property type="protein sequence ID" value="CQR72021.1"/>
    <property type="molecule type" value="Genomic_DNA"/>
</dbReference>
<dbReference type="Gene3D" id="3.60.40.10">
    <property type="entry name" value="PPM-type phosphatase domain"/>
    <property type="match status" value="1"/>
</dbReference>
<reference evidence="4" key="1">
    <citation type="submission" date="2015-03" db="EMBL/GenBank/DDBJ databases">
        <authorList>
            <person name="Nijsse Bart"/>
        </authorList>
    </citation>
    <scope>NUCLEOTIDE SEQUENCE [LARGE SCALE GENOMIC DNA]</scope>
</reference>
<dbReference type="AlphaFoldDB" id="A0A0U1KX71"/>
<dbReference type="CDD" id="cd00130">
    <property type="entry name" value="PAS"/>
    <property type="match status" value="1"/>
</dbReference>
<evidence type="ECO:0000313" key="3">
    <source>
        <dbReference type="EMBL" id="CQR72021.1"/>
    </source>
</evidence>
<evidence type="ECO:0000256" key="1">
    <source>
        <dbReference type="ARBA" id="ARBA00022801"/>
    </source>
</evidence>
<dbReference type="RefSeq" id="WP_021166530.1">
    <property type="nucleotide sequence ID" value="NZ_CTRP01000007.1"/>
</dbReference>
<dbReference type="InterPro" id="IPR035965">
    <property type="entry name" value="PAS-like_dom_sf"/>
</dbReference>
<dbReference type="Pfam" id="PF13426">
    <property type="entry name" value="PAS_9"/>
    <property type="match status" value="1"/>
</dbReference>
<dbReference type="InterPro" id="IPR052016">
    <property type="entry name" value="Bact_Sigma-Reg"/>
</dbReference>
<accession>A0A0U1KX71</accession>
<dbReference type="InterPro" id="IPR001932">
    <property type="entry name" value="PPM-type_phosphatase-like_dom"/>
</dbReference>
<dbReference type="SUPFAM" id="SSF55785">
    <property type="entry name" value="PYP-like sensor domain (PAS domain)"/>
    <property type="match status" value="1"/>
</dbReference>
<sequence>MSAIMQSAVSQEMCEYCQRFDLLDMINDAVLLVDAQTNDVLFMNQKALHMYRYEQQEIDKLAIVDLSHESRETAREKMQMVVERAKRGYIFLANHVKKDGTLFKVEISARCLVMHGKAVIAALVRDATADGKVRQELEIAGKIQRLLLPEELTTAQFSMRTIYQPLHGLSGDLYDVQYNEDNQTLFGIILDVMGHGIAATSQGGILRYLFRQAAEKHIAVSDKLAWINNEVMPFFSCGGFAAALLFEFDFKSKILTYSSAGINYFLCLNSKGVAVIKSPGLFLGINEKEAYDECVMSFRSGDSFFFLTDGLFEMLAPPIDKLYTFDTLYEQCRNLPMNKTIKDDASGVAILAH</sequence>
<dbReference type="NCBIfam" id="TIGR00229">
    <property type="entry name" value="sensory_box"/>
    <property type="match status" value="1"/>
</dbReference>
<dbReference type="PANTHER" id="PTHR43156">
    <property type="entry name" value="STAGE II SPORULATION PROTEIN E-RELATED"/>
    <property type="match status" value="1"/>
</dbReference>
<keyword evidence="1" id="KW-0378">Hydrolase</keyword>
<dbReference type="InterPro" id="IPR000014">
    <property type="entry name" value="PAS"/>
</dbReference>
<evidence type="ECO:0000259" key="2">
    <source>
        <dbReference type="SMART" id="SM00331"/>
    </source>
</evidence>
<evidence type="ECO:0000313" key="4">
    <source>
        <dbReference type="Proteomes" id="UP000049855"/>
    </source>
</evidence>
<organism evidence="3 4">
    <name type="scientific">Sporomusa ovata</name>
    <dbReference type="NCBI Taxonomy" id="2378"/>
    <lineage>
        <taxon>Bacteria</taxon>
        <taxon>Bacillati</taxon>
        <taxon>Bacillota</taxon>
        <taxon>Negativicutes</taxon>
        <taxon>Selenomonadales</taxon>
        <taxon>Sporomusaceae</taxon>
        <taxon>Sporomusa</taxon>
    </lineage>
</organism>
<dbReference type="SMART" id="SM00331">
    <property type="entry name" value="PP2C_SIG"/>
    <property type="match status" value="1"/>
</dbReference>
<dbReference type="Proteomes" id="UP000049855">
    <property type="component" value="Unassembled WGS sequence"/>
</dbReference>
<protein>
    <submittedName>
        <fullName evidence="3">Serine phosphatase RsbU, regulator of sigma subunit</fullName>
    </submittedName>
</protein>
<proteinExistence type="predicted"/>
<keyword evidence="4" id="KW-1185">Reference proteome</keyword>